<dbReference type="FunFam" id="1.10.287.130:FF:000008">
    <property type="entry name" value="Two-component sensor histidine kinase"/>
    <property type="match status" value="1"/>
</dbReference>
<keyword evidence="7" id="KW-0547">Nucleotide-binding</keyword>
<evidence type="ECO:0000259" key="13">
    <source>
        <dbReference type="PROSITE" id="PS50109"/>
    </source>
</evidence>
<dbReference type="InterPro" id="IPR003661">
    <property type="entry name" value="HisK_dim/P_dom"/>
</dbReference>
<organism evidence="15 16">
    <name type="scientific">Candidatus Obscuribacter phosphatis</name>
    <dbReference type="NCBI Taxonomy" id="1906157"/>
    <lineage>
        <taxon>Bacteria</taxon>
        <taxon>Bacillati</taxon>
        <taxon>Candidatus Melainabacteria</taxon>
        <taxon>Candidatus Obscuribacterales</taxon>
        <taxon>Candidatus Obscuribacteraceae</taxon>
        <taxon>Candidatus Obscuribacter</taxon>
    </lineage>
</organism>
<dbReference type="GO" id="GO:0005524">
    <property type="term" value="F:ATP binding"/>
    <property type="evidence" value="ECO:0007669"/>
    <property type="project" value="UniProtKB-KW"/>
</dbReference>
<name>A0A8J7P931_9BACT</name>
<dbReference type="InterPro" id="IPR036890">
    <property type="entry name" value="HATPase_C_sf"/>
</dbReference>
<dbReference type="InterPro" id="IPR003594">
    <property type="entry name" value="HATPase_dom"/>
</dbReference>
<proteinExistence type="predicted"/>
<dbReference type="Proteomes" id="UP000664277">
    <property type="component" value="Unassembled WGS sequence"/>
</dbReference>
<dbReference type="InterPro" id="IPR050736">
    <property type="entry name" value="Sensor_HK_Regulatory"/>
</dbReference>
<evidence type="ECO:0000256" key="7">
    <source>
        <dbReference type="ARBA" id="ARBA00022741"/>
    </source>
</evidence>
<dbReference type="AlphaFoldDB" id="A0A8J7P931"/>
<dbReference type="PRINTS" id="PR00344">
    <property type="entry name" value="BCTRLSENSOR"/>
</dbReference>
<evidence type="ECO:0000256" key="4">
    <source>
        <dbReference type="ARBA" id="ARBA00022475"/>
    </source>
</evidence>
<dbReference type="SMART" id="SM00387">
    <property type="entry name" value="HATPase_c"/>
    <property type="match status" value="1"/>
</dbReference>
<comment type="catalytic activity">
    <reaction evidence="1">
        <text>ATP + protein L-histidine = ADP + protein N-phospho-L-histidine.</text>
        <dbReference type="EC" id="2.7.13.3"/>
    </reaction>
</comment>
<gene>
    <name evidence="15" type="ORF">J0M35_03365</name>
</gene>
<evidence type="ECO:0000256" key="2">
    <source>
        <dbReference type="ARBA" id="ARBA00004236"/>
    </source>
</evidence>
<feature type="domain" description="PAS" evidence="14">
    <location>
        <begin position="5"/>
        <end position="66"/>
    </location>
</feature>
<keyword evidence="12" id="KW-0175">Coiled coil</keyword>
<dbReference type="PROSITE" id="PS50112">
    <property type="entry name" value="PAS"/>
    <property type="match status" value="1"/>
</dbReference>
<evidence type="ECO:0000256" key="9">
    <source>
        <dbReference type="ARBA" id="ARBA00022840"/>
    </source>
</evidence>
<dbReference type="Pfam" id="PF00989">
    <property type="entry name" value="PAS"/>
    <property type="match status" value="1"/>
</dbReference>
<dbReference type="Pfam" id="PF00512">
    <property type="entry name" value="HisKA"/>
    <property type="match status" value="1"/>
</dbReference>
<dbReference type="Gene3D" id="3.30.565.10">
    <property type="entry name" value="Histidine kinase-like ATPase, C-terminal domain"/>
    <property type="match status" value="1"/>
</dbReference>
<dbReference type="CDD" id="cd00130">
    <property type="entry name" value="PAS"/>
    <property type="match status" value="1"/>
</dbReference>
<dbReference type="PANTHER" id="PTHR43711">
    <property type="entry name" value="TWO-COMPONENT HISTIDINE KINASE"/>
    <property type="match status" value="1"/>
</dbReference>
<sequence length="369" mass="40000">MSLQTEEIYRTLLLYSADAVIVTDCAGTITTTNPSFAKLVGAAVEELIGTSLANLVVADWEHAEEKTLGQNINADISEAESAGDTQAVTILSRTGSELIMPAARFPLFNQKSGKPDGHLTIIYVIQANSLQQAQTEFVSTVSHELRTPLTSIKGFADTILRAGDRLDSSQQRRYVGIIKDQADRLTRLVEDLLAVSRLESKKLQLTIRALDLKEAIERVQQNLADKAKKHSVILQIPPGLTPVWADADRLEQILTNLIDNAIKYSQAGTTVTITAKGIQDTPEMVEFSVCDQGVGIPEEHLPQVFSKFGRLDNPLVRQTEGTGLGLYITRSLVLALGGQITVESVPGSTTFTVKLPAATPEQQAARGRG</sequence>
<dbReference type="InterPro" id="IPR004358">
    <property type="entry name" value="Sig_transdc_His_kin-like_C"/>
</dbReference>
<reference evidence="15" key="1">
    <citation type="submission" date="2021-02" db="EMBL/GenBank/DDBJ databases">
        <title>Genome-Resolved Metagenomics of a Microbial Community Performing Photosynthetic Biological Nutrient Removal.</title>
        <authorList>
            <person name="Mcdaniel E.A."/>
        </authorList>
    </citation>
    <scope>NUCLEOTIDE SEQUENCE</scope>
    <source>
        <strain evidence="15">UWPOB_OBS1</strain>
    </source>
</reference>
<dbReference type="GO" id="GO:0005886">
    <property type="term" value="C:plasma membrane"/>
    <property type="evidence" value="ECO:0007669"/>
    <property type="project" value="UniProtKB-SubCell"/>
</dbReference>
<evidence type="ECO:0000313" key="16">
    <source>
        <dbReference type="Proteomes" id="UP000664277"/>
    </source>
</evidence>
<dbReference type="PANTHER" id="PTHR43711:SF1">
    <property type="entry name" value="HISTIDINE KINASE 1"/>
    <property type="match status" value="1"/>
</dbReference>
<evidence type="ECO:0000256" key="6">
    <source>
        <dbReference type="ARBA" id="ARBA00022679"/>
    </source>
</evidence>
<dbReference type="GO" id="GO:0000155">
    <property type="term" value="F:phosphorelay sensor kinase activity"/>
    <property type="evidence" value="ECO:0007669"/>
    <property type="project" value="InterPro"/>
</dbReference>
<dbReference type="SMART" id="SM00388">
    <property type="entry name" value="HisKA"/>
    <property type="match status" value="1"/>
</dbReference>
<evidence type="ECO:0000256" key="11">
    <source>
        <dbReference type="ARBA" id="ARBA00023136"/>
    </source>
</evidence>
<keyword evidence="5" id="KW-0597">Phosphoprotein</keyword>
<dbReference type="EMBL" id="JAFLCK010000003">
    <property type="protein sequence ID" value="MBN8659377.1"/>
    <property type="molecule type" value="Genomic_DNA"/>
</dbReference>
<dbReference type="InterPro" id="IPR013767">
    <property type="entry name" value="PAS_fold"/>
</dbReference>
<comment type="caution">
    <text evidence="15">The sequence shown here is derived from an EMBL/GenBank/DDBJ whole genome shotgun (WGS) entry which is preliminary data.</text>
</comment>
<evidence type="ECO:0000256" key="3">
    <source>
        <dbReference type="ARBA" id="ARBA00012438"/>
    </source>
</evidence>
<feature type="domain" description="Histidine kinase" evidence="13">
    <location>
        <begin position="140"/>
        <end position="359"/>
    </location>
</feature>
<dbReference type="Gene3D" id="3.30.450.20">
    <property type="entry name" value="PAS domain"/>
    <property type="match status" value="1"/>
</dbReference>
<dbReference type="InterPro" id="IPR035965">
    <property type="entry name" value="PAS-like_dom_sf"/>
</dbReference>
<dbReference type="SMART" id="SM00091">
    <property type="entry name" value="PAS"/>
    <property type="match status" value="1"/>
</dbReference>
<evidence type="ECO:0000256" key="5">
    <source>
        <dbReference type="ARBA" id="ARBA00022553"/>
    </source>
</evidence>
<accession>A0A8J7P931</accession>
<dbReference type="FunFam" id="3.30.565.10:FF:000006">
    <property type="entry name" value="Sensor histidine kinase WalK"/>
    <property type="match status" value="1"/>
</dbReference>
<dbReference type="CDD" id="cd00082">
    <property type="entry name" value="HisKA"/>
    <property type="match status" value="1"/>
</dbReference>
<dbReference type="SUPFAM" id="SSF55785">
    <property type="entry name" value="PYP-like sensor domain (PAS domain)"/>
    <property type="match status" value="1"/>
</dbReference>
<dbReference type="PROSITE" id="PS50109">
    <property type="entry name" value="HIS_KIN"/>
    <property type="match status" value="1"/>
</dbReference>
<evidence type="ECO:0000313" key="15">
    <source>
        <dbReference type="EMBL" id="MBN8659377.1"/>
    </source>
</evidence>
<keyword evidence="11" id="KW-0472">Membrane</keyword>
<keyword evidence="4" id="KW-1003">Cell membrane</keyword>
<dbReference type="EC" id="2.7.13.3" evidence="3"/>
<dbReference type="InterPro" id="IPR005467">
    <property type="entry name" value="His_kinase_dom"/>
</dbReference>
<dbReference type="SUPFAM" id="SSF47384">
    <property type="entry name" value="Homodimeric domain of signal transducing histidine kinase"/>
    <property type="match status" value="1"/>
</dbReference>
<dbReference type="Pfam" id="PF02518">
    <property type="entry name" value="HATPase_c"/>
    <property type="match status" value="1"/>
</dbReference>
<dbReference type="SUPFAM" id="SSF55874">
    <property type="entry name" value="ATPase domain of HSP90 chaperone/DNA topoisomerase II/histidine kinase"/>
    <property type="match status" value="1"/>
</dbReference>
<keyword evidence="9" id="KW-0067">ATP-binding</keyword>
<keyword evidence="8" id="KW-0418">Kinase</keyword>
<feature type="coiled-coil region" evidence="12">
    <location>
        <begin position="202"/>
        <end position="229"/>
    </location>
</feature>
<dbReference type="InterPro" id="IPR000014">
    <property type="entry name" value="PAS"/>
</dbReference>
<evidence type="ECO:0000259" key="14">
    <source>
        <dbReference type="PROSITE" id="PS50112"/>
    </source>
</evidence>
<evidence type="ECO:0000256" key="1">
    <source>
        <dbReference type="ARBA" id="ARBA00000085"/>
    </source>
</evidence>
<evidence type="ECO:0000256" key="10">
    <source>
        <dbReference type="ARBA" id="ARBA00023012"/>
    </source>
</evidence>
<dbReference type="NCBIfam" id="TIGR00229">
    <property type="entry name" value="sensory_box"/>
    <property type="match status" value="1"/>
</dbReference>
<keyword evidence="10" id="KW-0902">Two-component regulatory system</keyword>
<dbReference type="Gene3D" id="1.10.287.130">
    <property type="match status" value="1"/>
</dbReference>
<comment type="subcellular location">
    <subcellularLocation>
        <location evidence="2">Cell membrane</location>
    </subcellularLocation>
</comment>
<keyword evidence="6" id="KW-0808">Transferase</keyword>
<evidence type="ECO:0000256" key="12">
    <source>
        <dbReference type="SAM" id="Coils"/>
    </source>
</evidence>
<evidence type="ECO:0000256" key="8">
    <source>
        <dbReference type="ARBA" id="ARBA00022777"/>
    </source>
</evidence>
<protein>
    <recommendedName>
        <fullName evidence="3">histidine kinase</fullName>
        <ecNumber evidence="3">2.7.13.3</ecNumber>
    </recommendedName>
</protein>
<dbReference type="InterPro" id="IPR036097">
    <property type="entry name" value="HisK_dim/P_sf"/>
</dbReference>
<dbReference type="GO" id="GO:0006355">
    <property type="term" value="P:regulation of DNA-templated transcription"/>
    <property type="evidence" value="ECO:0007669"/>
    <property type="project" value="InterPro"/>
</dbReference>